<feature type="region of interest" description="Disordered" evidence="1">
    <location>
        <begin position="24"/>
        <end position="47"/>
    </location>
</feature>
<dbReference type="Proteomes" id="UP001596380">
    <property type="component" value="Unassembled WGS sequence"/>
</dbReference>
<dbReference type="PROSITE" id="PS51257">
    <property type="entry name" value="PROKAR_LIPOPROTEIN"/>
    <property type="match status" value="1"/>
</dbReference>
<evidence type="ECO:0008006" key="5">
    <source>
        <dbReference type="Google" id="ProtNLM"/>
    </source>
</evidence>
<dbReference type="EMBL" id="JBHSXS010000037">
    <property type="protein sequence ID" value="MFC6885426.1"/>
    <property type="molecule type" value="Genomic_DNA"/>
</dbReference>
<organism evidence="3 4">
    <name type="scientific">Actinomadura yumaensis</name>
    <dbReference type="NCBI Taxonomy" id="111807"/>
    <lineage>
        <taxon>Bacteria</taxon>
        <taxon>Bacillati</taxon>
        <taxon>Actinomycetota</taxon>
        <taxon>Actinomycetes</taxon>
        <taxon>Streptosporangiales</taxon>
        <taxon>Thermomonosporaceae</taxon>
        <taxon>Actinomadura</taxon>
    </lineage>
</organism>
<dbReference type="RefSeq" id="WP_378046194.1">
    <property type="nucleotide sequence ID" value="NZ_JBHSXE010000001.1"/>
</dbReference>
<evidence type="ECO:0000256" key="1">
    <source>
        <dbReference type="SAM" id="MobiDB-lite"/>
    </source>
</evidence>
<sequence length="244" mass="25521">MKFSWFPSVVTCLLIGSALAGCGSHDPERPVATPSSPSPSTPSPQGNAISAATLRAALIRNFRGAVLDDGDVQFGKPIDSGPLAELDHSSTMELPGIVPEKCKDTAREIDATRTPHAPAAAITLRKSDRETATQLLVSLPASEINAALARRVQNTCRNFTVPGGGVMRFEDFQPPSIGLGAHGLRTTLKPPAGNPYPPTSGCTITFRTAGGKALGIVGYTATKPSNSCPLATTLARQLHPRLHP</sequence>
<accession>A0ABW2CXW2</accession>
<reference evidence="4" key="1">
    <citation type="journal article" date="2019" name="Int. J. Syst. Evol. Microbiol.">
        <title>The Global Catalogue of Microorganisms (GCM) 10K type strain sequencing project: providing services to taxonomists for standard genome sequencing and annotation.</title>
        <authorList>
            <consortium name="The Broad Institute Genomics Platform"/>
            <consortium name="The Broad Institute Genome Sequencing Center for Infectious Disease"/>
            <person name="Wu L."/>
            <person name="Ma J."/>
        </authorList>
    </citation>
    <scope>NUCLEOTIDE SEQUENCE [LARGE SCALE GENOMIC DNA]</scope>
    <source>
        <strain evidence="4">JCM 3369</strain>
    </source>
</reference>
<evidence type="ECO:0000313" key="4">
    <source>
        <dbReference type="Proteomes" id="UP001596380"/>
    </source>
</evidence>
<keyword evidence="4" id="KW-1185">Reference proteome</keyword>
<feature type="signal peptide" evidence="2">
    <location>
        <begin position="1"/>
        <end position="20"/>
    </location>
</feature>
<name>A0ABW2CXW2_9ACTN</name>
<evidence type="ECO:0000313" key="3">
    <source>
        <dbReference type="EMBL" id="MFC6885426.1"/>
    </source>
</evidence>
<gene>
    <name evidence="3" type="ORF">ACFQKB_37100</name>
</gene>
<feature type="chain" id="PRO_5045496870" description="Sensor domain-containing protein" evidence="2">
    <location>
        <begin position="21"/>
        <end position="244"/>
    </location>
</feature>
<evidence type="ECO:0000256" key="2">
    <source>
        <dbReference type="SAM" id="SignalP"/>
    </source>
</evidence>
<protein>
    <recommendedName>
        <fullName evidence="5">Sensor domain-containing protein</fullName>
    </recommendedName>
</protein>
<keyword evidence="2" id="KW-0732">Signal</keyword>
<comment type="caution">
    <text evidence="3">The sequence shown here is derived from an EMBL/GenBank/DDBJ whole genome shotgun (WGS) entry which is preliminary data.</text>
</comment>
<proteinExistence type="predicted"/>